<organism evidence="1">
    <name type="scientific">marine sediment metagenome</name>
    <dbReference type="NCBI Taxonomy" id="412755"/>
    <lineage>
        <taxon>unclassified sequences</taxon>
        <taxon>metagenomes</taxon>
        <taxon>ecological metagenomes</taxon>
    </lineage>
</organism>
<accession>A0A0F8XX43</accession>
<reference evidence="1" key="1">
    <citation type="journal article" date="2015" name="Nature">
        <title>Complex archaea that bridge the gap between prokaryotes and eukaryotes.</title>
        <authorList>
            <person name="Spang A."/>
            <person name="Saw J.H."/>
            <person name="Jorgensen S.L."/>
            <person name="Zaremba-Niedzwiedzka K."/>
            <person name="Martijn J."/>
            <person name="Lind A.E."/>
            <person name="van Eijk R."/>
            <person name="Schleper C."/>
            <person name="Guy L."/>
            <person name="Ettema T.J."/>
        </authorList>
    </citation>
    <scope>NUCLEOTIDE SEQUENCE</scope>
</reference>
<evidence type="ECO:0000313" key="1">
    <source>
        <dbReference type="EMBL" id="KKK73553.1"/>
    </source>
</evidence>
<gene>
    <name evidence="1" type="ORF">LCGC14_2892690</name>
</gene>
<dbReference type="EMBL" id="LAZR01056739">
    <property type="protein sequence ID" value="KKK73553.1"/>
    <property type="molecule type" value="Genomic_DNA"/>
</dbReference>
<comment type="caution">
    <text evidence="1">The sequence shown here is derived from an EMBL/GenBank/DDBJ whole genome shotgun (WGS) entry which is preliminary data.</text>
</comment>
<proteinExistence type="predicted"/>
<sequence length="41" mass="4933">KNKELANFLAENAYKHVRKRYDFKKKVDSLLILYFSLVNSK</sequence>
<dbReference type="AlphaFoldDB" id="A0A0F8XX43"/>
<protein>
    <submittedName>
        <fullName evidence="1">Uncharacterized protein</fullName>
    </submittedName>
</protein>
<name>A0A0F8XX43_9ZZZZ</name>
<feature type="non-terminal residue" evidence="1">
    <location>
        <position position="1"/>
    </location>
</feature>